<reference evidence="2 3" key="1">
    <citation type="journal article" date="2023" name="Elife">
        <title>Identification of key yeast species and microbe-microbe interactions impacting larval growth of Drosophila in the wild.</title>
        <authorList>
            <person name="Mure A."/>
            <person name="Sugiura Y."/>
            <person name="Maeda R."/>
            <person name="Honda K."/>
            <person name="Sakurai N."/>
            <person name="Takahashi Y."/>
            <person name="Watada M."/>
            <person name="Katoh T."/>
            <person name="Gotoh A."/>
            <person name="Gotoh Y."/>
            <person name="Taniguchi I."/>
            <person name="Nakamura K."/>
            <person name="Hayashi T."/>
            <person name="Katayama T."/>
            <person name="Uemura T."/>
            <person name="Hattori Y."/>
        </authorList>
    </citation>
    <scope>NUCLEOTIDE SEQUENCE [LARGE SCALE GENOMIC DNA]</scope>
    <source>
        <strain evidence="2 3">KH-74</strain>
    </source>
</reference>
<evidence type="ECO:0000313" key="3">
    <source>
        <dbReference type="Proteomes" id="UP001377567"/>
    </source>
</evidence>
<dbReference type="GO" id="GO:0019888">
    <property type="term" value="F:protein phosphatase regulator activity"/>
    <property type="evidence" value="ECO:0007669"/>
    <property type="project" value="TreeGrafter"/>
</dbReference>
<dbReference type="PANTHER" id="PTHR12634:SF14">
    <property type="entry name" value="SIT4-ASSOCIATING PROTEIN SAP155-RELATED"/>
    <property type="match status" value="1"/>
</dbReference>
<evidence type="ECO:0000313" key="2">
    <source>
        <dbReference type="EMBL" id="GMM54235.1"/>
    </source>
</evidence>
<proteinExistence type="inferred from homology"/>
<dbReference type="AlphaFoldDB" id="A0AAV5RRS7"/>
<accession>A0AAV5RRS7</accession>
<name>A0AAV5RRS7_MAUHU</name>
<sequence>MSFWPFGSVVTDSHIEQKIDEYFHVFHAVERSLSQEKEGKDHISLSAIQSDPSDDDPTSDLNHLHIHNSNTRIDQKSIRSDRSSFSSIFRSSEHPEPPIELPYYNLSEEFILEILHEPNLIDELIKENLRLLDFICFGYFYRDDGPEVKHLHIDYIIDKLLENLELLQDVPSDSQHDEIILGQHSDQEVTRLQTVDEVDRLDISEGEESPIGSPASEILEESATHMNIYSEIGVFSDILTLNNSLINRVVIDDHTRMSKLWNIINHPDITSVDSPHIRIFLKLHDAFLANRKNSYLNFIRSRPTILDDFFKKDTFPAIFEFLLRLICTDKPGDPSGILDLVEEQCLIPRCVKYLQKNEIVDTAQITISDFLRQLIELSVNIPVNDISIGPNNLTRELVSEPIISNLIQVMLDQRGKVLSHIIVLTIEIIRKNNSDFDQINLISSTISEHPPSKRDPLYLGYLLDCYTKHLPQLLDIIWDVETITNEDEPNIPNNACVIGMTRIKILELLAELLHCSNMESLNSNVAHEKETHRETIRQAVTREINCMLKPNSSFDSEEPSDLGKTHEKMSLPSLCEEFKNLSTEYDDIPYVSAEGNTILRNQNTVGNRFKFVLYDSEVIPRLLKIFLSHSFNNFWHNVIFDILQQLFNNSVTNSYGPFLIYSLFCLDKSRQYQAIPSADQAEKKEDFNIVTDFILDGYKRSHEHYQEKSVSLGYSGHLLLIAEDMATFAATKNIDNISPDVSIALQNEKWIKLSNSIIPMMKEMCSRILGGGECVEDDNGNITLQIHMQDVNDPHRDDKEESEKFNQMLSETCCTQDDVDNKLSTLWP</sequence>
<evidence type="ECO:0008006" key="4">
    <source>
        <dbReference type="Google" id="ProtNLM"/>
    </source>
</evidence>
<organism evidence="2 3">
    <name type="scientific">Maudiozyma humilis</name>
    <name type="common">Sour dough yeast</name>
    <name type="synonym">Kazachstania humilis</name>
    <dbReference type="NCBI Taxonomy" id="51915"/>
    <lineage>
        <taxon>Eukaryota</taxon>
        <taxon>Fungi</taxon>
        <taxon>Dikarya</taxon>
        <taxon>Ascomycota</taxon>
        <taxon>Saccharomycotina</taxon>
        <taxon>Saccharomycetes</taxon>
        <taxon>Saccharomycetales</taxon>
        <taxon>Saccharomycetaceae</taxon>
        <taxon>Maudiozyma</taxon>
    </lineage>
</organism>
<protein>
    <recommendedName>
        <fullName evidence="4">SAPS-domain-containing protein</fullName>
    </recommendedName>
</protein>
<dbReference type="EMBL" id="BTGD01000001">
    <property type="protein sequence ID" value="GMM54235.1"/>
    <property type="molecule type" value="Genomic_DNA"/>
</dbReference>
<dbReference type="InterPro" id="IPR007587">
    <property type="entry name" value="SAPS"/>
</dbReference>
<dbReference type="Pfam" id="PF04499">
    <property type="entry name" value="SAPS"/>
    <property type="match status" value="1"/>
</dbReference>
<evidence type="ECO:0000256" key="1">
    <source>
        <dbReference type="ARBA" id="ARBA00006180"/>
    </source>
</evidence>
<comment type="caution">
    <text evidence="2">The sequence shown here is derived from an EMBL/GenBank/DDBJ whole genome shotgun (WGS) entry which is preliminary data.</text>
</comment>
<dbReference type="GO" id="GO:0019903">
    <property type="term" value="F:protein phosphatase binding"/>
    <property type="evidence" value="ECO:0007669"/>
    <property type="project" value="InterPro"/>
</dbReference>
<dbReference type="Proteomes" id="UP001377567">
    <property type="component" value="Unassembled WGS sequence"/>
</dbReference>
<dbReference type="PANTHER" id="PTHR12634">
    <property type="entry name" value="SIT4 YEAST -ASSOCIATING PROTEIN-RELATED"/>
    <property type="match status" value="1"/>
</dbReference>
<dbReference type="GO" id="GO:0005829">
    <property type="term" value="C:cytosol"/>
    <property type="evidence" value="ECO:0007669"/>
    <property type="project" value="TreeGrafter"/>
</dbReference>
<dbReference type="GO" id="GO:0005634">
    <property type="term" value="C:nucleus"/>
    <property type="evidence" value="ECO:0007669"/>
    <property type="project" value="TreeGrafter"/>
</dbReference>
<gene>
    <name evidence="2" type="ORF">DAKH74_008510</name>
</gene>
<comment type="similarity">
    <text evidence="1">Belongs to the SAPS family.</text>
</comment>
<keyword evidence="3" id="KW-1185">Reference proteome</keyword>